<organism evidence="10 11">
    <name type="scientific">Tritrichomonas foetus</name>
    <dbReference type="NCBI Taxonomy" id="1144522"/>
    <lineage>
        <taxon>Eukaryota</taxon>
        <taxon>Metamonada</taxon>
        <taxon>Parabasalia</taxon>
        <taxon>Tritrichomonadida</taxon>
        <taxon>Tritrichomonadidae</taxon>
        <taxon>Tritrichomonas</taxon>
    </lineage>
</organism>
<dbReference type="GO" id="GO:0005886">
    <property type="term" value="C:plasma membrane"/>
    <property type="evidence" value="ECO:0007669"/>
    <property type="project" value="UniProtKB-SubCell"/>
</dbReference>
<protein>
    <submittedName>
        <fullName evidence="10">Polyamine transporter</fullName>
    </submittedName>
</protein>
<gene>
    <name evidence="10" type="ORF">TRFO_33021</name>
</gene>
<keyword evidence="5 9" id="KW-1133">Transmembrane helix</keyword>
<dbReference type="RefSeq" id="XP_068353503.1">
    <property type="nucleotide sequence ID" value="XM_068508829.1"/>
</dbReference>
<keyword evidence="11" id="KW-1185">Reference proteome</keyword>
<dbReference type="GeneID" id="94843533"/>
<evidence type="ECO:0000256" key="1">
    <source>
        <dbReference type="ARBA" id="ARBA00004651"/>
    </source>
</evidence>
<keyword evidence="2" id="KW-0813">Transport</keyword>
<dbReference type="OrthoDB" id="5982228at2759"/>
<dbReference type="Gene3D" id="1.20.1740.10">
    <property type="entry name" value="Amino acid/polyamine transporter I"/>
    <property type="match status" value="1"/>
</dbReference>
<dbReference type="Proteomes" id="UP000179807">
    <property type="component" value="Unassembled WGS sequence"/>
</dbReference>
<dbReference type="PANTHER" id="PTHR45826:SF2">
    <property type="entry name" value="AMINO ACID TRANSPORTER"/>
    <property type="match status" value="1"/>
</dbReference>
<feature type="transmembrane region" description="Helical" evidence="9">
    <location>
        <begin position="281"/>
        <end position="304"/>
    </location>
</feature>
<dbReference type="InterPro" id="IPR044566">
    <property type="entry name" value="RMV1-like"/>
</dbReference>
<feature type="transmembrane region" description="Helical" evidence="9">
    <location>
        <begin position="91"/>
        <end position="110"/>
    </location>
</feature>
<evidence type="ECO:0000256" key="8">
    <source>
        <dbReference type="SAM" id="MobiDB-lite"/>
    </source>
</evidence>
<comment type="subcellular location">
    <subcellularLocation>
        <location evidence="1">Cell membrane</location>
        <topology evidence="1">Multi-pass membrane protein</topology>
    </subcellularLocation>
</comment>
<dbReference type="GO" id="GO:0015203">
    <property type="term" value="F:polyamine transmembrane transporter activity"/>
    <property type="evidence" value="ECO:0007669"/>
    <property type="project" value="UniProtKB-ARBA"/>
</dbReference>
<feature type="compositionally biased region" description="Low complexity" evidence="8">
    <location>
        <begin position="17"/>
        <end position="56"/>
    </location>
</feature>
<evidence type="ECO:0000256" key="9">
    <source>
        <dbReference type="SAM" id="Phobius"/>
    </source>
</evidence>
<feature type="transmembrane region" description="Helical" evidence="9">
    <location>
        <begin position="67"/>
        <end position="85"/>
    </location>
</feature>
<evidence type="ECO:0000256" key="7">
    <source>
        <dbReference type="ARBA" id="ARBA00024041"/>
    </source>
</evidence>
<reference evidence="10" key="1">
    <citation type="submission" date="2016-10" db="EMBL/GenBank/DDBJ databases">
        <authorList>
            <person name="Benchimol M."/>
            <person name="Almeida L.G."/>
            <person name="Vasconcelos A.T."/>
            <person name="Perreira-Neves A."/>
            <person name="Rosa I.A."/>
            <person name="Tasca T."/>
            <person name="Bogo M.R."/>
            <person name="de Souza W."/>
        </authorList>
    </citation>
    <scope>NUCLEOTIDE SEQUENCE [LARGE SCALE GENOMIC DNA]</scope>
    <source>
        <strain evidence="10">K</strain>
    </source>
</reference>
<dbReference type="Pfam" id="PF13520">
    <property type="entry name" value="AA_permease_2"/>
    <property type="match status" value="1"/>
</dbReference>
<evidence type="ECO:0000256" key="3">
    <source>
        <dbReference type="ARBA" id="ARBA00022475"/>
    </source>
</evidence>
<evidence type="ECO:0000256" key="4">
    <source>
        <dbReference type="ARBA" id="ARBA00022692"/>
    </source>
</evidence>
<feature type="transmembrane region" description="Helical" evidence="9">
    <location>
        <begin position="206"/>
        <end position="227"/>
    </location>
</feature>
<evidence type="ECO:0000313" key="11">
    <source>
        <dbReference type="Proteomes" id="UP000179807"/>
    </source>
</evidence>
<dbReference type="AlphaFoldDB" id="A0A1J4JMM4"/>
<evidence type="ECO:0000256" key="5">
    <source>
        <dbReference type="ARBA" id="ARBA00022989"/>
    </source>
</evidence>
<dbReference type="InterPro" id="IPR002293">
    <property type="entry name" value="AA/rel_permease1"/>
</dbReference>
<evidence type="ECO:0000256" key="6">
    <source>
        <dbReference type="ARBA" id="ARBA00023136"/>
    </source>
</evidence>
<feature type="transmembrane region" description="Helical" evidence="9">
    <location>
        <begin position="331"/>
        <end position="351"/>
    </location>
</feature>
<evidence type="ECO:0000256" key="2">
    <source>
        <dbReference type="ARBA" id="ARBA00022448"/>
    </source>
</evidence>
<evidence type="ECO:0000313" key="10">
    <source>
        <dbReference type="EMBL" id="OHT00367.1"/>
    </source>
</evidence>
<accession>A0A1J4JMM4</accession>
<feature type="transmembrane region" description="Helical" evidence="9">
    <location>
        <begin position="411"/>
        <end position="432"/>
    </location>
</feature>
<dbReference type="EMBL" id="MLAK01000959">
    <property type="protein sequence ID" value="OHT00367.1"/>
    <property type="molecule type" value="Genomic_DNA"/>
</dbReference>
<sequence>MENAHDDGLSGFSITPTTINQNQSSTSSRRGSSASQNSSNNYNISTDRICEKSGNNSEEKKELKKTVGVIHLVAIAYFLVSAGPFGQEEAISAGGALYCFIATCVIPIVYSLPLAMISSEQSSRLPACGGAVEWGTLLGPFMSFVNCYVRFSRSVFDNALYPVMVCDYLNEIIPNFDKVYWLLLVVILSNLYAVVCNLFGVETVGIASVIISIIILTPFLLFFIFGVEFMTPDRVFALYPAELGSPNLSLLLSTIIWQFSGFDTVAALSEETQNPQRTFPLAMLITVLLVTLSYLLPTVSGVAIEPDLTKWSSGAFSGISRKLPHCGNGWLSFWISLAGVFSSLSLLNVALSCTGRELYACGVINAFPFSKYFAKLQPNFKKEQAPIISIVFMSVLTIPFSLFDFSMLVEWTGLLTVIAQVIQIAVYIVSRIPGYIEKHRKNICLRTTKLRNTIMYQSLLVLQGLVCLLNRLNRLIP</sequence>
<keyword evidence="6 9" id="KW-0472">Membrane</keyword>
<proteinExistence type="inferred from homology"/>
<feature type="region of interest" description="Disordered" evidence="8">
    <location>
        <begin position="1"/>
        <end position="57"/>
    </location>
</feature>
<dbReference type="PANTHER" id="PTHR45826">
    <property type="entry name" value="POLYAMINE TRANSPORTER PUT1"/>
    <property type="match status" value="1"/>
</dbReference>
<comment type="similarity">
    <text evidence="7">Belongs to the amino acid-polyamine-organocation (APC) superfamily. Polyamine:cation symporter (PHS) (TC 2.A.3.12) family.</text>
</comment>
<keyword evidence="4 9" id="KW-0812">Transmembrane</keyword>
<feature type="transmembrane region" description="Helical" evidence="9">
    <location>
        <begin position="179"/>
        <end position="199"/>
    </location>
</feature>
<dbReference type="VEuPathDB" id="TrichDB:TRFO_33021"/>
<feature type="transmembrane region" description="Helical" evidence="9">
    <location>
        <begin position="385"/>
        <end position="405"/>
    </location>
</feature>
<comment type="caution">
    <text evidence="10">The sequence shown here is derived from an EMBL/GenBank/DDBJ whole genome shotgun (WGS) entry which is preliminary data.</text>
</comment>
<name>A0A1J4JMM4_9EUKA</name>
<keyword evidence="3" id="KW-1003">Cell membrane</keyword>